<feature type="transmembrane region" description="Helical" evidence="6">
    <location>
        <begin position="339"/>
        <end position="361"/>
    </location>
</feature>
<name>A0A4R6IFN5_9MOLU</name>
<evidence type="ECO:0000256" key="5">
    <source>
        <dbReference type="ARBA" id="ARBA00031636"/>
    </source>
</evidence>
<keyword evidence="6" id="KW-0472">Membrane</keyword>
<feature type="transmembrane region" description="Helical" evidence="6">
    <location>
        <begin position="23"/>
        <end position="43"/>
    </location>
</feature>
<evidence type="ECO:0000313" key="7">
    <source>
        <dbReference type="EMBL" id="TDO20457.1"/>
    </source>
</evidence>
<feature type="transmembrane region" description="Helical" evidence="6">
    <location>
        <begin position="201"/>
        <end position="223"/>
    </location>
</feature>
<evidence type="ECO:0000313" key="8">
    <source>
        <dbReference type="Proteomes" id="UP000295518"/>
    </source>
</evidence>
<feature type="transmembrane region" description="Helical" evidence="6">
    <location>
        <begin position="405"/>
        <end position="423"/>
    </location>
</feature>
<accession>A0A4R6IFN5</accession>
<keyword evidence="8" id="KW-1185">Reference proteome</keyword>
<dbReference type="OrthoDB" id="393879at2"/>
<dbReference type="AlphaFoldDB" id="A0A4R6IFN5"/>
<feature type="transmembrane region" description="Helical" evidence="6">
    <location>
        <begin position="289"/>
        <end position="319"/>
    </location>
</feature>
<comment type="caution">
    <text evidence="7">The sequence shown here is derived from an EMBL/GenBank/DDBJ whole genome shotgun (WGS) entry which is preliminary data.</text>
</comment>
<comment type="function">
    <text evidence="1">Multidrug efflux pump.</text>
</comment>
<gene>
    <name evidence="7" type="ORF">EI74_0285</name>
</gene>
<dbReference type="RefSeq" id="WP_094254458.1">
    <property type="nucleotide sequence ID" value="NZ_NNCE01000002.1"/>
</dbReference>
<keyword evidence="6" id="KW-1133">Transmembrane helix</keyword>
<dbReference type="PANTHER" id="PTHR43298:SF2">
    <property type="entry name" value="FMN_FAD EXPORTER YEEO-RELATED"/>
    <property type="match status" value="1"/>
</dbReference>
<feature type="transmembrane region" description="Helical" evidence="6">
    <location>
        <begin position="63"/>
        <end position="87"/>
    </location>
</feature>
<feature type="transmembrane region" description="Helical" evidence="6">
    <location>
        <begin position="140"/>
        <end position="160"/>
    </location>
</feature>
<evidence type="ECO:0000256" key="6">
    <source>
        <dbReference type="SAM" id="Phobius"/>
    </source>
</evidence>
<dbReference type="EMBL" id="SNWN01000010">
    <property type="protein sequence ID" value="TDO20457.1"/>
    <property type="molecule type" value="Genomic_DNA"/>
</dbReference>
<dbReference type="PANTHER" id="PTHR43298">
    <property type="entry name" value="MULTIDRUG RESISTANCE PROTEIN NORM-RELATED"/>
    <property type="match status" value="1"/>
</dbReference>
<sequence length="512" mass="56924">MSITFKKFFVTHFPQDKKTYKEYFNVAFPIIFASILFALNNFIDNFMVTTINGGVAALSIANIWTGLLLTIFVGISFIGTSAMAQFYGKQDYKRARDTLKFRFIAASILSISFFVTGLAIPEQLIRLFSPNESTVVVELGAKYIRIITVSWLLLSFSYTYGAALREVGLGKLQMYASIITLSVNIIFNSIFIFALNLGVEGAAWASVIARVAAMVMHIALVSWKKKELVFNPIRLIIINSVVWKLMSRRFIGAILISASGLTVNLRNMLWNFGYPAGTIGDSTFQLSAAAIIGITGSISGIFLSAIPSISATTSIFVGWQLGQNNIGAAKKHSTQLKGFNFLIGFIFSLLLVLVVLTLPYMTFVVRGQYQAQLDLEGSTVNNVLITSEQALINANLVQTQMLREMQLTLIPITALLPTWMWFISSSNSVQSGGWNSRLSIIELATNIFQFSWLIFTALFISKFFQNSLWISVIIFYLSDIPKILPYELVYYKANWATNVTDLKPATTKGTND</sequence>
<organism evidence="7 8">
    <name type="scientific">Mycoplasma testudineum</name>
    <dbReference type="NCBI Taxonomy" id="244584"/>
    <lineage>
        <taxon>Bacteria</taxon>
        <taxon>Bacillati</taxon>
        <taxon>Mycoplasmatota</taxon>
        <taxon>Mollicutes</taxon>
        <taxon>Mycoplasmataceae</taxon>
        <taxon>Mycoplasma</taxon>
    </lineage>
</organism>
<reference evidence="7 8" key="1">
    <citation type="submission" date="2019-03" db="EMBL/GenBank/DDBJ databases">
        <title>Genomic Encyclopedia of Archaeal and Bacterial Type Strains, Phase II (KMG-II): from individual species to whole genera.</title>
        <authorList>
            <person name="Goeker M."/>
        </authorList>
    </citation>
    <scope>NUCLEOTIDE SEQUENCE [LARGE SCALE GENOMIC DNA]</scope>
    <source>
        <strain evidence="7 8">ATCC 700618</strain>
    </source>
</reference>
<evidence type="ECO:0000256" key="4">
    <source>
        <dbReference type="ARBA" id="ARBA00022448"/>
    </source>
</evidence>
<dbReference type="GO" id="GO:0005886">
    <property type="term" value="C:plasma membrane"/>
    <property type="evidence" value="ECO:0007669"/>
    <property type="project" value="TreeGrafter"/>
</dbReference>
<evidence type="ECO:0000256" key="2">
    <source>
        <dbReference type="ARBA" id="ARBA00010199"/>
    </source>
</evidence>
<feature type="transmembrane region" description="Helical" evidence="6">
    <location>
        <begin position="172"/>
        <end position="195"/>
    </location>
</feature>
<feature type="transmembrane region" description="Helical" evidence="6">
    <location>
        <begin position="99"/>
        <end position="120"/>
    </location>
</feature>
<dbReference type="GO" id="GO:0015297">
    <property type="term" value="F:antiporter activity"/>
    <property type="evidence" value="ECO:0007669"/>
    <property type="project" value="InterPro"/>
</dbReference>
<evidence type="ECO:0000256" key="1">
    <source>
        <dbReference type="ARBA" id="ARBA00003408"/>
    </source>
</evidence>
<dbReference type="GO" id="GO:0042910">
    <property type="term" value="F:xenobiotic transmembrane transporter activity"/>
    <property type="evidence" value="ECO:0007669"/>
    <property type="project" value="InterPro"/>
</dbReference>
<keyword evidence="6" id="KW-0812">Transmembrane</keyword>
<proteinExistence type="inferred from homology"/>
<dbReference type="InterPro" id="IPR002528">
    <property type="entry name" value="MATE_fam"/>
</dbReference>
<comment type="similarity">
    <text evidence="2">Belongs to the multi antimicrobial extrusion (MATE) (TC 2.A.66.1) family.</text>
</comment>
<keyword evidence="4" id="KW-0813">Transport</keyword>
<dbReference type="Pfam" id="PF01554">
    <property type="entry name" value="MatE"/>
    <property type="match status" value="1"/>
</dbReference>
<protein>
    <recommendedName>
        <fullName evidence="3">Probable multidrug resistance protein NorM</fullName>
    </recommendedName>
    <alternativeName>
        <fullName evidence="5">Multidrug-efflux transporter</fullName>
    </alternativeName>
</protein>
<feature type="transmembrane region" description="Helical" evidence="6">
    <location>
        <begin position="467"/>
        <end position="484"/>
    </location>
</feature>
<dbReference type="Proteomes" id="UP000295518">
    <property type="component" value="Unassembled WGS sequence"/>
</dbReference>
<evidence type="ECO:0000256" key="3">
    <source>
        <dbReference type="ARBA" id="ARBA00020268"/>
    </source>
</evidence>
<dbReference type="InterPro" id="IPR050222">
    <property type="entry name" value="MATE_MdtK"/>
</dbReference>
<feature type="transmembrane region" description="Helical" evidence="6">
    <location>
        <begin position="443"/>
        <end position="461"/>
    </location>
</feature>